<evidence type="ECO:0000313" key="3">
    <source>
        <dbReference type="Proteomes" id="UP000807342"/>
    </source>
</evidence>
<feature type="compositionally biased region" description="Low complexity" evidence="1">
    <location>
        <begin position="87"/>
        <end position="106"/>
    </location>
</feature>
<protein>
    <submittedName>
        <fullName evidence="2">Uncharacterized protein</fullName>
    </submittedName>
</protein>
<proteinExistence type="predicted"/>
<evidence type="ECO:0000313" key="2">
    <source>
        <dbReference type="EMBL" id="KAF9454389.1"/>
    </source>
</evidence>
<feature type="compositionally biased region" description="Polar residues" evidence="1">
    <location>
        <begin position="167"/>
        <end position="184"/>
    </location>
</feature>
<dbReference type="EMBL" id="MU151054">
    <property type="protein sequence ID" value="KAF9454389.1"/>
    <property type="molecule type" value="Genomic_DNA"/>
</dbReference>
<dbReference type="AlphaFoldDB" id="A0A9P6CAR2"/>
<feature type="region of interest" description="Disordered" evidence="1">
    <location>
        <begin position="165"/>
        <end position="184"/>
    </location>
</feature>
<name>A0A9P6CAR2_9AGAR</name>
<feature type="region of interest" description="Disordered" evidence="1">
    <location>
        <begin position="72"/>
        <end position="111"/>
    </location>
</feature>
<keyword evidence="3" id="KW-1185">Reference proteome</keyword>
<sequence>MAIQTISSEQAINAARYPFLARPPPQKKKPTQAPPSPPIAITLPLSATVPPSPSLRPYTNHITAWAALVQPGSPAPCSPQRRTSNGSSRRPSITRIGRRSSISHSRAPSGSFASLIHTPTSAQDVDINLAALGYTSVFVHVPPKTPSTPSHLVRTAVSVMKAPATPATASIQPPSPKKTSTSTARTLKRFRSLGLLRSKPKISSAAARTAALPSPTKTTMSIRARADLVSKRKRAKYAHVRPPPPLANEIALMQFAEGGSVESNVRKVMEAQARAAGGNLGVGDVYRDGKGGVWWDQDEEMEYAHLLGGDTEGDAQWIKFSSDSPKSEDDGVSPKTGLVDLAELKRESVSTQDSDLDPRFLILPAEEAQCGPEDIVLSFSVAPKSPFRKHSPIAPGLSVLSLPSRPRRAAKHLRKPEFMIDAAAFGPRSPGVQIRVSPKGSTFTDSARPRTPRTPRSARFSSAFVIPPVSSAGKKKVKRRPAPLKLAPVNAGWKKVEGAARTPASQGVSGSEAGVVGEARREFVDASFAPKPVVHRVAKPTTTTTARPQVKEDHPPRGKIVLASLDPMDDMEWAGMLMGKDVDVDMSVSRNTGSVARKKRLGLGGLFGRK</sequence>
<accession>A0A9P6CAR2</accession>
<gene>
    <name evidence="2" type="ORF">P691DRAFT_770592</name>
</gene>
<evidence type="ECO:0000256" key="1">
    <source>
        <dbReference type="SAM" id="MobiDB-lite"/>
    </source>
</evidence>
<dbReference type="OrthoDB" id="3233731at2759"/>
<feature type="region of interest" description="Disordered" evidence="1">
    <location>
        <begin position="430"/>
        <end position="457"/>
    </location>
</feature>
<organism evidence="2 3">
    <name type="scientific">Macrolepiota fuliginosa MF-IS2</name>
    <dbReference type="NCBI Taxonomy" id="1400762"/>
    <lineage>
        <taxon>Eukaryota</taxon>
        <taxon>Fungi</taxon>
        <taxon>Dikarya</taxon>
        <taxon>Basidiomycota</taxon>
        <taxon>Agaricomycotina</taxon>
        <taxon>Agaricomycetes</taxon>
        <taxon>Agaricomycetidae</taxon>
        <taxon>Agaricales</taxon>
        <taxon>Agaricineae</taxon>
        <taxon>Agaricaceae</taxon>
        <taxon>Macrolepiota</taxon>
    </lineage>
</organism>
<dbReference type="Proteomes" id="UP000807342">
    <property type="component" value="Unassembled WGS sequence"/>
</dbReference>
<reference evidence="2" key="1">
    <citation type="submission" date="2020-11" db="EMBL/GenBank/DDBJ databases">
        <authorList>
            <consortium name="DOE Joint Genome Institute"/>
            <person name="Ahrendt S."/>
            <person name="Riley R."/>
            <person name="Andreopoulos W."/>
            <person name="Labutti K."/>
            <person name="Pangilinan J."/>
            <person name="Ruiz-Duenas F.J."/>
            <person name="Barrasa J.M."/>
            <person name="Sanchez-Garcia M."/>
            <person name="Camarero S."/>
            <person name="Miyauchi S."/>
            <person name="Serrano A."/>
            <person name="Linde D."/>
            <person name="Babiker R."/>
            <person name="Drula E."/>
            <person name="Ayuso-Fernandez I."/>
            <person name="Pacheco R."/>
            <person name="Padilla G."/>
            <person name="Ferreira P."/>
            <person name="Barriuso J."/>
            <person name="Kellner H."/>
            <person name="Castanera R."/>
            <person name="Alfaro M."/>
            <person name="Ramirez L."/>
            <person name="Pisabarro A.G."/>
            <person name="Kuo A."/>
            <person name="Tritt A."/>
            <person name="Lipzen A."/>
            <person name="He G."/>
            <person name="Yan M."/>
            <person name="Ng V."/>
            <person name="Cullen D."/>
            <person name="Martin F."/>
            <person name="Rosso M.-N."/>
            <person name="Henrissat B."/>
            <person name="Hibbett D."/>
            <person name="Martinez A.T."/>
            <person name="Grigoriev I.V."/>
        </authorList>
    </citation>
    <scope>NUCLEOTIDE SEQUENCE</scope>
    <source>
        <strain evidence="2">MF-IS2</strain>
    </source>
</reference>
<feature type="region of interest" description="Disordered" evidence="1">
    <location>
        <begin position="14"/>
        <end position="46"/>
    </location>
</feature>
<comment type="caution">
    <text evidence="2">The sequence shown here is derived from an EMBL/GenBank/DDBJ whole genome shotgun (WGS) entry which is preliminary data.</text>
</comment>